<reference evidence="1" key="1">
    <citation type="submission" date="2023-04" db="EMBL/GenBank/DDBJ databases">
        <title>A chromosome-level genome assembly of the parasitoid wasp Eretmocerus hayati.</title>
        <authorList>
            <person name="Zhong Y."/>
            <person name="Liu S."/>
            <person name="Liu Y."/>
        </authorList>
    </citation>
    <scope>NUCLEOTIDE SEQUENCE</scope>
    <source>
        <strain evidence="1">ZJU_SS_LIU_2023</strain>
    </source>
</reference>
<comment type="caution">
    <text evidence="1">The sequence shown here is derived from an EMBL/GenBank/DDBJ whole genome shotgun (WGS) entry which is preliminary data.</text>
</comment>
<accession>A0ACC2P2P3</accession>
<proteinExistence type="predicted"/>
<protein>
    <submittedName>
        <fullName evidence="1">Uncharacterized protein</fullName>
    </submittedName>
</protein>
<name>A0ACC2P2P3_9HYME</name>
<organism evidence="1 2">
    <name type="scientific">Eretmocerus hayati</name>
    <dbReference type="NCBI Taxonomy" id="131215"/>
    <lineage>
        <taxon>Eukaryota</taxon>
        <taxon>Metazoa</taxon>
        <taxon>Ecdysozoa</taxon>
        <taxon>Arthropoda</taxon>
        <taxon>Hexapoda</taxon>
        <taxon>Insecta</taxon>
        <taxon>Pterygota</taxon>
        <taxon>Neoptera</taxon>
        <taxon>Endopterygota</taxon>
        <taxon>Hymenoptera</taxon>
        <taxon>Apocrita</taxon>
        <taxon>Proctotrupomorpha</taxon>
        <taxon>Chalcidoidea</taxon>
        <taxon>Aphelinidae</taxon>
        <taxon>Aphelininae</taxon>
        <taxon>Eretmocerus</taxon>
    </lineage>
</organism>
<keyword evidence="2" id="KW-1185">Reference proteome</keyword>
<evidence type="ECO:0000313" key="1">
    <source>
        <dbReference type="EMBL" id="KAJ8677383.1"/>
    </source>
</evidence>
<dbReference type="Proteomes" id="UP001239111">
    <property type="component" value="Chromosome 2"/>
</dbReference>
<gene>
    <name evidence="1" type="ORF">QAD02_013170</name>
</gene>
<evidence type="ECO:0000313" key="2">
    <source>
        <dbReference type="Proteomes" id="UP001239111"/>
    </source>
</evidence>
<sequence length="370" mass="43796">MESQKLKAQSNQQSSDHVAHCDQEFGSSWAKRCHDCPEKLLCLYCGESMESALKKKQHQQDYCKNRQGHFCDICKKVVAHQTTLTQHQKLKHSSFVEEFKCPKCPRKFKFQTKLKFHLKSAHVLVNAHVCRDCKIQFKTQVSLKKHRIQKHDTIASKKIRPVCQELVPIYGEKKHMAIHNCNIATEKFICKKCKKCFSTKENLSFHFEKSHPKKKCIICEEEFASDYLFKKHSMNDHENIHRVLTCSQCSKTFISQSEYKSHMLHHSEKRSFKCEICGLKRKTQYNLMQHMENKHSIQRTFKCDSCNWTFKRRSDLTRHQLTHSSLKPYSCEVCHMKFKYLNNKNRHQKNNMCIDVSENEVTLEENESDQ</sequence>
<dbReference type="EMBL" id="CM056742">
    <property type="protein sequence ID" value="KAJ8677383.1"/>
    <property type="molecule type" value="Genomic_DNA"/>
</dbReference>